<dbReference type="InterPro" id="IPR011263">
    <property type="entry name" value="DNA-dir_RNA_pol_RpoA/D/Rpb3"/>
</dbReference>
<reference evidence="4" key="1">
    <citation type="journal article" date="2021" name="Sci. Adv.">
        <title>The American lobster genome reveals insights on longevity, neural, and immune adaptations.</title>
        <authorList>
            <person name="Polinski J.M."/>
            <person name="Zimin A.V."/>
            <person name="Clark K.F."/>
            <person name="Kohn A.B."/>
            <person name="Sadowski N."/>
            <person name="Timp W."/>
            <person name="Ptitsyn A."/>
            <person name="Khanna P."/>
            <person name="Romanova D.Y."/>
            <person name="Williams P."/>
            <person name="Greenwood S.J."/>
            <person name="Moroz L.L."/>
            <person name="Walt D.R."/>
            <person name="Bodnar A.G."/>
        </authorList>
    </citation>
    <scope>NUCLEOTIDE SEQUENCE</scope>
    <source>
        <strain evidence="4">GMGI-L3</strain>
    </source>
</reference>
<evidence type="ECO:0000313" key="5">
    <source>
        <dbReference type="Proteomes" id="UP000747542"/>
    </source>
</evidence>
<keyword evidence="2" id="KW-0804">Transcription</keyword>
<feature type="domain" description="DNA-directed RNA polymerase RpoA/D/Rpb3-type" evidence="3">
    <location>
        <begin position="6"/>
        <end position="42"/>
    </location>
</feature>
<dbReference type="Gene3D" id="3.30.1360.10">
    <property type="entry name" value="RNA polymerase, RBP11-like subunit"/>
    <property type="match status" value="1"/>
</dbReference>
<dbReference type="EMBL" id="JAHLQT010033762">
    <property type="protein sequence ID" value="KAG7159255.1"/>
    <property type="molecule type" value="Genomic_DNA"/>
</dbReference>
<organism evidence="4 5">
    <name type="scientific">Homarus americanus</name>
    <name type="common">American lobster</name>
    <dbReference type="NCBI Taxonomy" id="6706"/>
    <lineage>
        <taxon>Eukaryota</taxon>
        <taxon>Metazoa</taxon>
        <taxon>Ecdysozoa</taxon>
        <taxon>Arthropoda</taxon>
        <taxon>Crustacea</taxon>
        <taxon>Multicrustacea</taxon>
        <taxon>Malacostraca</taxon>
        <taxon>Eumalacostraca</taxon>
        <taxon>Eucarida</taxon>
        <taxon>Decapoda</taxon>
        <taxon>Pleocyemata</taxon>
        <taxon>Astacidea</taxon>
        <taxon>Nephropoidea</taxon>
        <taxon>Nephropidae</taxon>
        <taxon>Homarus</taxon>
    </lineage>
</organism>
<evidence type="ECO:0000313" key="4">
    <source>
        <dbReference type="EMBL" id="KAG7159255.1"/>
    </source>
</evidence>
<name>A0A8J5JKE5_HOMAM</name>
<evidence type="ECO:0000256" key="1">
    <source>
        <dbReference type="ARBA" id="ARBA00022478"/>
    </source>
</evidence>
<proteinExistence type="predicted"/>
<comment type="caution">
    <text evidence="4">The sequence shown here is derived from an EMBL/GenBank/DDBJ whole genome shotgun (WGS) entry which is preliminary data.</text>
</comment>
<evidence type="ECO:0000259" key="3">
    <source>
        <dbReference type="Pfam" id="PF01193"/>
    </source>
</evidence>
<sequence length="61" mass="6660">MTQAEFDATAKPNKFYYNVESAGALKPENIILMGIAALKKKLSDLQNQLSMEAQSDALAIN</sequence>
<dbReference type="AlphaFoldDB" id="A0A8J5JKE5"/>
<dbReference type="GO" id="GO:0046983">
    <property type="term" value="F:protein dimerization activity"/>
    <property type="evidence" value="ECO:0007669"/>
    <property type="project" value="InterPro"/>
</dbReference>
<dbReference type="Proteomes" id="UP000747542">
    <property type="component" value="Unassembled WGS sequence"/>
</dbReference>
<gene>
    <name evidence="4" type="primary">Polr2c-L2</name>
    <name evidence="4" type="ORF">Hamer_G016656</name>
</gene>
<keyword evidence="5" id="KW-1185">Reference proteome</keyword>
<dbReference type="GO" id="GO:0003899">
    <property type="term" value="F:DNA-directed RNA polymerase activity"/>
    <property type="evidence" value="ECO:0007669"/>
    <property type="project" value="InterPro"/>
</dbReference>
<evidence type="ECO:0000256" key="2">
    <source>
        <dbReference type="ARBA" id="ARBA00023163"/>
    </source>
</evidence>
<dbReference type="SUPFAM" id="SSF55257">
    <property type="entry name" value="RBP11-like subunits of RNA polymerase"/>
    <property type="match status" value="1"/>
</dbReference>
<keyword evidence="1 4" id="KW-0240">DNA-directed RNA polymerase</keyword>
<dbReference type="GO" id="GO:0006351">
    <property type="term" value="P:DNA-templated transcription"/>
    <property type="evidence" value="ECO:0007669"/>
    <property type="project" value="InterPro"/>
</dbReference>
<dbReference type="Pfam" id="PF01193">
    <property type="entry name" value="RNA_pol_L"/>
    <property type="match status" value="1"/>
</dbReference>
<dbReference type="GO" id="GO:0000428">
    <property type="term" value="C:DNA-directed RNA polymerase complex"/>
    <property type="evidence" value="ECO:0007669"/>
    <property type="project" value="UniProtKB-KW"/>
</dbReference>
<accession>A0A8J5JKE5</accession>
<protein>
    <submittedName>
        <fullName evidence="4">DNA-directed RNA polymerase II subunit RPB3-like 2</fullName>
    </submittedName>
</protein>
<dbReference type="InterPro" id="IPR036603">
    <property type="entry name" value="RBP11-like"/>
</dbReference>